<keyword evidence="4" id="KW-1185">Reference proteome</keyword>
<dbReference type="PaxDb" id="55529-EKX54038"/>
<reference evidence="2 4" key="1">
    <citation type="journal article" date="2012" name="Nature">
        <title>Algal genomes reveal evolutionary mosaicism and the fate of nucleomorphs.</title>
        <authorList>
            <consortium name="DOE Joint Genome Institute"/>
            <person name="Curtis B.A."/>
            <person name="Tanifuji G."/>
            <person name="Burki F."/>
            <person name="Gruber A."/>
            <person name="Irimia M."/>
            <person name="Maruyama S."/>
            <person name="Arias M.C."/>
            <person name="Ball S.G."/>
            <person name="Gile G.H."/>
            <person name="Hirakawa Y."/>
            <person name="Hopkins J.F."/>
            <person name="Kuo A."/>
            <person name="Rensing S.A."/>
            <person name="Schmutz J."/>
            <person name="Symeonidi A."/>
            <person name="Elias M."/>
            <person name="Eveleigh R.J."/>
            <person name="Herman E.K."/>
            <person name="Klute M.J."/>
            <person name="Nakayama T."/>
            <person name="Obornik M."/>
            <person name="Reyes-Prieto A."/>
            <person name="Armbrust E.V."/>
            <person name="Aves S.J."/>
            <person name="Beiko R.G."/>
            <person name="Coutinho P."/>
            <person name="Dacks J.B."/>
            <person name="Durnford D.G."/>
            <person name="Fast N.M."/>
            <person name="Green B.R."/>
            <person name="Grisdale C.J."/>
            <person name="Hempel F."/>
            <person name="Henrissat B."/>
            <person name="Hoppner M.P."/>
            <person name="Ishida K."/>
            <person name="Kim E."/>
            <person name="Koreny L."/>
            <person name="Kroth P.G."/>
            <person name="Liu Y."/>
            <person name="Malik S.B."/>
            <person name="Maier U.G."/>
            <person name="McRose D."/>
            <person name="Mock T."/>
            <person name="Neilson J.A."/>
            <person name="Onodera N.T."/>
            <person name="Poole A.M."/>
            <person name="Pritham E.J."/>
            <person name="Richards T.A."/>
            <person name="Rocap G."/>
            <person name="Roy S.W."/>
            <person name="Sarai C."/>
            <person name="Schaack S."/>
            <person name="Shirato S."/>
            <person name="Slamovits C.H."/>
            <person name="Spencer D.F."/>
            <person name="Suzuki S."/>
            <person name="Worden A.Z."/>
            <person name="Zauner S."/>
            <person name="Barry K."/>
            <person name="Bell C."/>
            <person name="Bharti A.K."/>
            <person name="Crow J.A."/>
            <person name="Grimwood J."/>
            <person name="Kramer R."/>
            <person name="Lindquist E."/>
            <person name="Lucas S."/>
            <person name="Salamov A."/>
            <person name="McFadden G.I."/>
            <person name="Lane C.E."/>
            <person name="Keeling P.J."/>
            <person name="Gray M.W."/>
            <person name="Grigoriev I.V."/>
            <person name="Archibald J.M."/>
        </authorList>
    </citation>
    <scope>NUCLEOTIDE SEQUENCE</scope>
    <source>
        <strain evidence="2 4">CCMP2712</strain>
    </source>
</reference>
<protein>
    <submittedName>
        <fullName evidence="2 3">Uncharacterized protein</fullName>
    </submittedName>
</protein>
<sequence>MLAHTLFFAEEEGASEMRRRVLGESFSAGLFGRGSEVSKGLLEEGKQLLDSLPEEKLEELTSTLLSSDSALACLFRSQILQESQRAMEENVQELVAELRLAGEQLLRRAPEGILIAILAAVLEGRGIVSSQIRQLFQGSSVEEAAAGLLVAGGAFSVKYNLCTVDGLKPTLGVTAGGEGNRARQAIPLDQQQADLLSSRMEESGKSKLI</sequence>
<evidence type="ECO:0000313" key="2">
    <source>
        <dbReference type="EMBL" id="EKX54038.1"/>
    </source>
</evidence>
<dbReference type="Proteomes" id="UP000011087">
    <property type="component" value="Unassembled WGS sequence"/>
</dbReference>
<feature type="coiled-coil region" evidence="1">
    <location>
        <begin position="77"/>
        <end position="104"/>
    </location>
</feature>
<dbReference type="GeneID" id="17310633"/>
<dbReference type="EnsemblProtists" id="EKX54038">
    <property type="protein sequence ID" value="EKX54038"/>
    <property type="gene ID" value="GUITHDRAFT_150129"/>
</dbReference>
<evidence type="ECO:0000313" key="4">
    <source>
        <dbReference type="Proteomes" id="UP000011087"/>
    </source>
</evidence>
<dbReference type="HOGENOM" id="CLU_1317626_0_0_1"/>
<keyword evidence="1" id="KW-0175">Coiled coil</keyword>
<reference evidence="3" key="3">
    <citation type="submission" date="2016-03" db="UniProtKB">
        <authorList>
            <consortium name="EnsemblProtists"/>
        </authorList>
    </citation>
    <scope>IDENTIFICATION</scope>
</reference>
<accession>L1K0Y9</accession>
<evidence type="ECO:0000256" key="1">
    <source>
        <dbReference type="SAM" id="Coils"/>
    </source>
</evidence>
<dbReference type="KEGG" id="gtt:GUITHDRAFT_150129"/>
<name>L1K0Y9_GUITC</name>
<organism evidence="2">
    <name type="scientific">Guillardia theta (strain CCMP2712)</name>
    <name type="common">Cryptophyte</name>
    <dbReference type="NCBI Taxonomy" id="905079"/>
    <lineage>
        <taxon>Eukaryota</taxon>
        <taxon>Cryptophyceae</taxon>
        <taxon>Pyrenomonadales</taxon>
        <taxon>Geminigeraceae</taxon>
        <taxon>Guillardia</taxon>
    </lineage>
</organism>
<proteinExistence type="predicted"/>
<dbReference type="EMBL" id="JH992968">
    <property type="protein sequence ID" value="EKX54038.1"/>
    <property type="molecule type" value="Genomic_DNA"/>
</dbReference>
<dbReference type="RefSeq" id="XP_005841018.1">
    <property type="nucleotide sequence ID" value="XM_005840961.1"/>
</dbReference>
<reference evidence="4" key="2">
    <citation type="submission" date="2012-11" db="EMBL/GenBank/DDBJ databases">
        <authorList>
            <person name="Kuo A."/>
            <person name="Curtis B.A."/>
            <person name="Tanifuji G."/>
            <person name="Burki F."/>
            <person name="Gruber A."/>
            <person name="Irimia M."/>
            <person name="Maruyama S."/>
            <person name="Arias M.C."/>
            <person name="Ball S.G."/>
            <person name="Gile G.H."/>
            <person name="Hirakawa Y."/>
            <person name="Hopkins J.F."/>
            <person name="Rensing S.A."/>
            <person name="Schmutz J."/>
            <person name="Symeonidi A."/>
            <person name="Elias M."/>
            <person name="Eveleigh R.J."/>
            <person name="Herman E.K."/>
            <person name="Klute M.J."/>
            <person name="Nakayama T."/>
            <person name="Obornik M."/>
            <person name="Reyes-Prieto A."/>
            <person name="Armbrust E.V."/>
            <person name="Aves S.J."/>
            <person name="Beiko R.G."/>
            <person name="Coutinho P."/>
            <person name="Dacks J.B."/>
            <person name="Durnford D.G."/>
            <person name="Fast N.M."/>
            <person name="Green B.R."/>
            <person name="Grisdale C."/>
            <person name="Hempe F."/>
            <person name="Henrissat B."/>
            <person name="Hoppner M.P."/>
            <person name="Ishida K.-I."/>
            <person name="Kim E."/>
            <person name="Koreny L."/>
            <person name="Kroth P.G."/>
            <person name="Liu Y."/>
            <person name="Malik S.-B."/>
            <person name="Maier U.G."/>
            <person name="McRose D."/>
            <person name="Mock T."/>
            <person name="Neilson J.A."/>
            <person name="Onodera N.T."/>
            <person name="Poole A.M."/>
            <person name="Pritham E.J."/>
            <person name="Richards T.A."/>
            <person name="Rocap G."/>
            <person name="Roy S.W."/>
            <person name="Sarai C."/>
            <person name="Schaack S."/>
            <person name="Shirato S."/>
            <person name="Slamovits C.H."/>
            <person name="Spencer D.F."/>
            <person name="Suzuki S."/>
            <person name="Worden A.Z."/>
            <person name="Zauner S."/>
            <person name="Barry K."/>
            <person name="Bell C."/>
            <person name="Bharti A.K."/>
            <person name="Crow J.A."/>
            <person name="Grimwood J."/>
            <person name="Kramer R."/>
            <person name="Lindquist E."/>
            <person name="Lucas S."/>
            <person name="Salamov A."/>
            <person name="McFadden G.I."/>
            <person name="Lane C.E."/>
            <person name="Keeling P.J."/>
            <person name="Gray M.W."/>
            <person name="Grigoriev I.V."/>
            <person name="Archibald J.M."/>
        </authorList>
    </citation>
    <scope>NUCLEOTIDE SEQUENCE</scope>
    <source>
        <strain evidence="4">CCMP2712</strain>
    </source>
</reference>
<evidence type="ECO:0000313" key="3">
    <source>
        <dbReference type="EnsemblProtists" id="EKX54038"/>
    </source>
</evidence>
<dbReference type="AlphaFoldDB" id="L1K0Y9"/>
<gene>
    <name evidence="2" type="ORF">GUITHDRAFT_150129</name>
</gene>